<protein>
    <submittedName>
        <fullName evidence="1">Uncharacterized protein</fullName>
    </submittedName>
</protein>
<organism evidence="1 2">
    <name type="scientific">Colletotrichum incanum</name>
    <name type="common">Soybean anthracnose fungus</name>
    <dbReference type="NCBI Taxonomy" id="1573173"/>
    <lineage>
        <taxon>Eukaryota</taxon>
        <taxon>Fungi</taxon>
        <taxon>Dikarya</taxon>
        <taxon>Ascomycota</taxon>
        <taxon>Pezizomycotina</taxon>
        <taxon>Sordariomycetes</taxon>
        <taxon>Hypocreomycetidae</taxon>
        <taxon>Glomerellales</taxon>
        <taxon>Glomerellaceae</taxon>
        <taxon>Colletotrichum</taxon>
        <taxon>Colletotrichum spaethianum species complex</taxon>
    </lineage>
</organism>
<dbReference type="EMBL" id="LFIW01002300">
    <property type="protein sequence ID" value="KZL75616.1"/>
    <property type="molecule type" value="Genomic_DNA"/>
</dbReference>
<feature type="non-terminal residue" evidence="1">
    <location>
        <position position="1"/>
    </location>
</feature>
<accession>A0A166WFF8</accession>
<keyword evidence="2" id="KW-1185">Reference proteome</keyword>
<reference evidence="1 2" key="1">
    <citation type="submission" date="2015-06" db="EMBL/GenBank/DDBJ databases">
        <title>Survival trade-offs in plant roots during colonization by closely related pathogenic and mutualistic fungi.</title>
        <authorList>
            <person name="Hacquard S."/>
            <person name="Kracher B."/>
            <person name="Hiruma K."/>
            <person name="Weinman A."/>
            <person name="Muench P."/>
            <person name="Garrido Oter R."/>
            <person name="Ver Loren van Themaat E."/>
            <person name="Dallerey J.-F."/>
            <person name="Damm U."/>
            <person name="Henrissat B."/>
            <person name="Lespinet O."/>
            <person name="Thon M."/>
            <person name="Kemen E."/>
            <person name="McHardy A.C."/>
            <person name="Schulze-Lefert P."/>
            <person name="O'Connell R.J."/>
        </authorList>
    </citation>
    <scope>NUCLEOTIDE SEQUENCE [LARGE SCALE GENOMIC DNA]</scope>
    <source>
        <strain evidence="1 2">MAFF 238704</strain>
    </source>
</reference>
<dbReference type="AlphaFoldDB" id="A0A166WFF8"/>
<dbReference type="STRING" id="1573173.A0A166WFF8"/>
<gene>
    <name evidence="1" type="ORF">CI238_04858</name>
</gene>
<comment type="caution">
    <text evidence="1">The sequence shown here is derived from an EMBL/GenBank/DDBJ whole genome shotgun (WGS) entry which is preliminary data.</text>
</comment>
<name>A0A166WFF8_COLIC</name>
<proteinExistence type="predicted"/>
<dbReference type="Proteomes" id="UP000076584">
    <property type="component" value="Unassembled WGS sequence"/>
</dbReference>
<evidence type="ECO:0000313" key="2">
    <source>
        <dbReference type="Proteomes" id="UP000076584"/>
    </source>
</evidence>
<sequence>LPSFTMPTEKTSSTPEPDFYKYAHHRENRDRDGQAMHRMSSLVDSIYACQHSGINYASGSWGNTVLRTAYSDESHTLWPVAMDRLKRWVAEYLVHINRLAIEKLDGSVNDELARRFVLEVVETTELQKFGLFNLSAASQVDIKSLVRIFETWRHSAIGTADVDTRKNPRFCDFLVMDEDSLRSLVALPDETPHLGPVSRTERRARMDLYIDSYVWLVDSRTISRFQGVEDGDNYDGWMKLCSDDIYDAWFEKAGKSDSDYWTFERCEIPEGSGIKWYRAR</sequence>
<evidence type="ECO:0000313" key="1">
    <source>
        <dbReference type="EMBL" id="KZL75616.1"/>
    </source>
</evidence>